<reference evidence="7 8" key="1">
    <citation type="submission" date="2021-12" db="EMBL/GenBank/DDBJ databases">
        <title>High titer production of polyol ester of fatty acids by Rhodotorula paludigena BS15 towards product separation-free biomass refinery.</title>
        <authorList>
            <person name="Mano J."/>
            <person name="Ono H."/>
            <person name="Tanaka T."/>
            <person name="Naito K."/>
            <person name="Sushida H."/>
            <person name="Ike M."/>
            <person name="Tokuyasu K."/>
            <person name="Kitaoka M."/>
        </authorList>
    </citation>
    <scope>NUCLEOTIDE SEQUENCE [LARGE SCALE GENOMIC DNA]</scope>
    <source>
        <strain evidence="7 8">BS15</strain>
    </source>
</reference>
<feature type="transmembrane region" description="Helical" evidence="6">
    <location>
        <begin position="69"/>
        <end position="89"/>
    </location>
</feature>
<dbReference type="GO" id="GO:0015095">
    <property type="term" value="F:magnesium ion transmembrane transporter activity"/>
    <property type="evidence" value="ECO:0007669"/>
    <property type="project" value="InterPro"/>
</dbReference>
<accession>A0AAV5GUR1</accession>
<dbReference type="GO" id="GO:0016020">
    <property type="term" value="C:membrane"/>
    <property type="evidence" value="ECO:0007669"/>
    <property type="project" value="UniProtKB-SubCell"/>
</dbReference>
<name>A0AAV5GUR1_9BASI</name>
<dbReference type="InterPro" id="IPR008521">
    <property type="entry name" value="Mg_trans_NIPA"/>
</dbReference>
<dbReference type="PANTHER" id="PTHR12570">
    <property type="match status" value="1"/>
</dbReference>
<dbReference type="InterPro" id="IPR021278">
    <property type="entry name" value="ATP19"/>
</dbReference>
<sequence>MDAAAQAAAAAAEQVSSFDANDKYIGLGLAISSSFLIGTSFIITKKGLISAADQHDGFSSDSHSYLKNGLWWAGMLTMVVGEVANFAAYTFAPPILVTPLGALSVLIGAVLAAFFLGERLGKIGVSGCALCLVGSLIIVLHAPEEKEINSVDEILEYALQPGFMFYCFFVLTFSLYMIYRVAPKHGTSNPLVYVSICSLVGSVSVMAVKGFGVALKLTFGGNNQLWRAGTWIFAFTVAGCIAVQMNYFNKALDIFPTTNLSRSENEAMAARRYSSAGQRQSLLQESRLSFVSDGGNGERVGPDARRSATLYRAGGITMGGVEPLFDYEEVGQTEPHGHGGAQKKSEGGANGGRRGETAIQMEQFSLQNDDDDDDSDSDREVQASQYNHHQQQRRTIAGKKILNEYLALGTFGITGLSAWAATRGGSNDKKVDAKVEPKATATSDEEAAFLENFINDRVEHKEKAAAKH</sequence>
<gene>
    <name evidence="7" type="ORF">Rhopal_006287-T1</name>
</gene>
<comment type="caution">
    <text evidence="7">The sequence shown here is derived from an EMBL/GenBank/DDBJ whole genome shotgun (WGS) entry which is preliminary data.</text>
</comment>
<dbReference type="SUPFAM" id="SSF103481">
    <property type="entry name" value="Multidrug resistance efflux transporter EmrE"/>
    <property type="match status" value="1"/>
</dbReference>
<comment type="subcellular location">
    <subcellularLocation>
        <location evidence="1">Membrane</location>
        <topology evidence="1">Multi-pass membrane protein</topology>
    </subcellularLocation>
</comment>
<proteinExistence type="predicted"/>
<feature type="transmembrane region" description="Helical" evidence="6">
    <location>
        <begin position="163"/>
        <end position="179"/>
    </location>
</feature>
<feature type="region of interest" description="Disordered" evidence="5">
    <location>
        <begin position="331"/>
        <end position="354"/>
    </location>
</feature>
<evidence type="ECO:0000256" key="2">
    <source>
        <dbReference type="ARBA" id="ARBA00022692"/>
    </source>
</evidence>
<dbReference type="Pfam" id="PF05653">
    <property type="entry name" value="Mg_trans_NIPA"/>
    <property type="match status" value="1"/>
</dbReference>
<evidence type="ECO:0000256" key="3">
    <source>
        <dbReference type="ARBA" id="ARBA00022989"/>
    </source>
</evidence>
<organism evidence="7 8">
    <name type="scientific">Rhodotorula paludigena</name>
    <dbReference type="NCBI Taxonomy" id="86838"/>
    <lineage>
        <taxon>Eukaryota</taxon>
        <taxon>Fungi</taxon>
        <taxon>Dikarya</taxon>
        <taxon>Basidiomycota</taxon>
        <taxon>Pucciniomycotina</taxon>
        <taxon>Microbotryomycetes</taxon>
        <taxon>Sporidiobolales</taxon>
        <taxon>Sporidiobolaceae</taxon>
        <taxon>Rhodotorula</taxon>
    </lineage>
</organism>
<feature type="transmembrane region" description="Helical" evidence="6">
    <location>
        <begin position="191"/>
        <end position="208"/>
    </location>
</feature>
<dbReference type="InterPro" id="IPR037185">
    <property type="entry name" value="EmrE-like"/>
</dbReference>
<keyword evidence="2 6" id="KW-0812">Transmembrane</keyword>
<evidence type="ECO:0000313" key="7">
    <source>
        <dbReference type="EMBL" id="GJN93240.1"/>
    </source>
</evidence>
<evidence type="ECO:0000256" key="1">
    <source>
        <dbReference type="ARBA" id="ARBA00004141"/>
    </source>
</evidence>
<evidence type="ECO:0008006" key="9">
    <source>
        <dbReference type="Google" id="ProtNLM"/>
    </source>
</evidence>
<feature type="region of interest" description="Disordered" evidence="5">
    <location>
        <begin position="367"/>
        <end position="393"/>
    </location>
</feature>
<evidence type="ECO:0000313" key="8">
    <source>
        <dbReference type="Proteomes" id="UP001342314"/>
    </source>
</evidence>
<feature type="transmembrane region" description="Helical" evidence="6">
    <location>
        <begin position="95"/>
        <end position="116"/>
    </location>
</feature>
<feature type="transmembrane region" description="Helical" evidence="6">
    <location>
        <begin position="123"/>
        <end position="143"/>
    </location>
</feature>
<evidence type="ECO:0000256" key="5">
    <source>
        <dbReference type="SAM" id="MobiDB-lite"/>
    </source>
</evidence>
<feature type="transmembrane region" description="Helical" evidence="6">
    <location>
        <begin position="24"/>
        <end position="43"/>
    </location>
</feature>
<feature type="transmembrane region" description="Helical" evidence="6">
    <location>
        <begin position="228"/>
        <end position="248"/>
    </location>
</feature>
<evidence type="ECO:0000256" key="6">
    <source>
        <dbReference type="SAM" id="Phobius"/>
    </source>
</evidence>
<keyword evidence="3 6" id="KW-1133">Transmembrane helix</keyword>
<protein>
    <recommendedName>
        <fullName evidence="9">DUF803-domain-containing protein</fullName>
    </recommendedName>
</protein>
<feature type="compositionally biased region" description="Acidic residues" evidence="5">
    <location>
        <begin position="368"/>
        <end position="377"/>
    </location>
</feature>
<keyword evidence="8" id="KW-1185">Reference proteome</keyword>
<dbReference type="AlphaFoldDB" id="A0AAV5GUR1"/>
<dbReference type="Pfam" id="PF11022">
    <property type="entry name" value="ATP19"/>
    <property type="match status" value="1"/>
</dbReference>
<dbReference type="EMBL" id="BQKY01000013">
    <property type="protein sequence ID" value="GJN93240.1"/>
    <property type="molecule type" value="Genomic_DNA"/>
</dbReference>
<dbReference type="Proteomes" id="UP001342314">
    <property type="component" value="Unassembled WGS sequence"/>
</dbReference>
<dbReference type="PANTHER" id="PTHR12570:SF85">
    <property type="entry name" value="DUF803 DOMAIN MEMBRANE PROTEIN (AFU_ORTHOLOGUE AFUA_1G15880)"/>
    <property type="match status" value="1"/>
</dbReference>
<keyword evidence="4 6" id="KW-0472">Membrane</keyword>
<evidence type="ECO:0000256" key="4">
    <source>
        <dbReference type="ARBA" id="ARBA00023136"/>
    </source>
</evidence>